<protein>
    <recommendedName>
        <fullName evidence="6">PGF-CTERM sorting domain-containing protein</fullName>
    </recommendedName>
</protein>
<feature type="domain" description="DUF7827" evidence="3">
    <location>
        <begin position="28"/>
        <end position="135"/>
    </location>
</feature>
<proteinExistence type="predicted"/>
<dbReference type="Pfam" id="PF25162">
    <property type="entry name" value="DUF7827"/>
    <property type="match status" value="1"/>
</dbReference>
<dbReference type="AlphaFoldDB" id="M0LZH5"/>
<keyword evidence="5" id="KW-1185">Reference proteome</keyword>
<evidence type="ECO:0000256" key="1">
    <source>
        <dbReference type="SAM" id="Phobius"/>
    </source>
</evidence>
<keyword evidence="1" id="KW-0472">Membrane</keyword>
<feature type="transmembrane region" description="Helical" evidence="1">
    <location>
        <begin position="572"/>
        <end position="590"/>
    </location>
</feature>
<feature type="domain" description="DUF7282" evidence="2">
    <location>
        <begin position="414"/>
        <end position="523"/>
    </location>
</feature>
<dbReference type="Proteomes" id="UP000011566">
    <property type="component" value="Unassembled WGS sequence"/>
</dbReference>
<evidence type="ECO:0000259" key="2">
    <source>
        <dbReference type="Pfam" id="PF23951"/>
    </source>
</evidence>
<dbReference type="EMBL" id="AOMB01000023">
    <property type="protein sequence ID" value="EMA38851.1"/>
    <property type="molecule type" value="Genomic_DNA"/>
</dbReference>
<evidence type="ECO:0000259" key="3">
    <source>
        <dbReference type="Pfam" id="PF25162"/>
    </source>
</evidence>
<sequence>MALVALVVLATVAGVMALPATAQDAGDANGTASFNRSTVTEHRGDIAAIPVTLSGTTSATVTVGSGAVNYATNVTVNDTDADGQVTLRMNTYLAGAGENESEVYRAGNDTVTETNRTTEPLDTPLEASTYNLSVAVDGRETDTASLELMGRTDGDLVTWTAPAASFDNITTARDVATAVNAGRITTTDSVANGDVAVNQFRVSGVYGALAASNFSTLVETGTLDLSMVQTNPETNRPPKRLDLERSLENDSIRVIPDGGNDVLYVNVNTTTAVFENGSLAAGDEFETALTLNGSEGFAGDDRTVSANVTMVGAELGLGALSLSADTNQTVRGTTSVAPGSEVTVRLQRNASDSFVKTNTTRVRPNGSFAATFNLSQVAAGTPVMVEATGPLNTSDSTSAVVRASQSTDTAGGTASVSLADQTTGGETIRLDSVTLPAGGFVVVNASNGSAERAVGVSSYLENGTSRNVTVQLDQPLDDDARVRAVVHADSNENQVYDFASANGTQDRPYTVDGTPVAASARATVVETTQRTSTGANASTAPNATGTLVTTAAGADTQGTTMGAETTDETGPGLGPVVAVLAVLVAGLAAWRVR</sequence>
<evidence type="ECO:0000313" key="4">
    <source>
        <dbReference type="EMBL" id="EMA38851.1"/>
    </source>
</evidence>
<evidence type="ECO:0008006" key="6">
    <source>
        <dbReference type="Google" id="ProtNLM"/>
    </source>
</evidence>
<dbReference type="InterPro" id="IPR057149">
    <property type="entry name" value="DUF7827"/>
</dbReference>
<dbReference type="NCBIfam" id="NF045517">
    <property type="entry name" value="halo_surf_dom"/>
    <property type="match status" value="1"/>
</dbReference>
<evidence type="ECO:0000313" key="5">
    <source>
        <dbReference type="Proteomes" id="UP000011566"/>
    </source>
</evidence>
<dbReference type="OrthoDB" id="325633at2157"/>
<dbReference type="Pfam" id="PF23951">
    <property type="entry name" value="DUF7282"/>
    <property type="match status" value="1"/>
</dbReference>
<comment type="caution">
    <text evidence="4">The sequence shown here is derived from an EMBL/GenBank/DDBJ whole genome shotgun (WGS) entry which is preliminary data.</text>
</comment>
<dbReference type="PATRIC" id="fig|1132509.6.peg.1926"/>
<accession>M0LZH5</accession>
<reference evidence="4 5" key="1">
    <citation type="journal article" date="2014" name="PLoS Genet.">
        <title>Phylogenetically driven sequencing of extremely halophilic archaea reveals strategies for static and dynamic osmo-response.</title>
        <authorList>
            <person name="Becker E.A."/>
            <person name="Seitzer P.M."/>
            <person name="Tritt A."/>
            <person name="Larsen D."/>
            <person name="Krusor M."/>
            <person name="Yao A.I."/>
            <person name="Wu D."/>
            <person name="Madern D."/>
            <person name="Eisen J.A."/>
            <person name="Darling A.E."/>
            <person name="Facciotti M.T."/>
        </authorList>
    </citation>
    <scope>NUCLEOTIDE SEQUENCE [LARGE SCALE GENOMIC DNA]</scope>
    <source>
        <strain evidence="4 5">100A6</strain>
    </source>
</reference>
<dbReference type="eggNOG" id="arCOG06273">
    <property type="taxonomic scope" value="Archaea"/>
</dbReference>
<keyword evidence="1" id="KW-1133">Transmembrane helix</keyword>
<keyword evidence="1" id="KW-0812">Transmembrane</keyword>
<dbReference type="InterPro" id="IPR055706">
    <property type="entry name" value="Slg1/2_DUF7282"/>
</dbReference>
<organism evidence="4 5">
    <name type="scientific">Halococcus hamelinensis 100A6</name>
    <dbReference type="NCBI Taxonomy" id="1132509"/>
    <lineage>
        <taxon>Archaea</taxon>
        <taxon>Methanobacteriati</taxon>
        <taxon>Methanobacteriota</taxon>
        <taxon>Stenosarchaea group</taxon>
        <taxon>Halobacteria</taxon>
        <taxon>Halobacteriales</taxon>
        <taxon>Halococcaceae</taxon>
        <taxon>Halococcus</taxon>
    </lineage>
</organism>
<gene>
    <name evidence="4" type="ORF">C447_08513</name>
</gene>
<name>M0LZH5_9EURY</name>